<feature type="transmembrane region" description="Helical" evidence="1">
    <location>
        <begin position="99"/>
        <end position="116"/>
    </location>
</feature>
<dbReference type="PANTHER" id="PTHR20765">
    <property type="entry name" value="SOLUTE CARRIER FAMILY 43 MEMBER 3-RELATED"/>
    <property type="match status" value="1"/>
</dbReference>
<feature type="transmembrane region" description="Helical" evidence="1">
    <location>
        <begin position="203"/>
        <end position="225"/>
    </location>
</feature>
<feature type="transmembrane region" description="Helical" evidence="1">
    <location>
        <begin position="237"/>
        <end position="258"/>
    </location>
</feature>
<proteinExistence type="predicted"/>
<feature type="transmembrane region" description="Helical" evidence="1">
    <location>
        <begin position="136"/>
        <end position="156"/>
    </location>
</feature>
<dbReference type="EMBL" id="CP111015">
    <property type="protein sequence ID" value="WAR03021.1"/>
    <property type="molecule type" value="Genomic_DNA"/>
</dbReference>
<dbReference type="InterPro" id="IPR036259">
    <property type="entry name" value="MFS_trans_sf"/>
</dbReference>
<keyword evidence="1" id="KW-0472">Membrane</keyword>
<feature type="transmembrane region" description="Helical" evidence="1">
    <location>
        <begin position="176"/>
        <end position="197"/>
    </location>
</feature>
<feature type="transmembrane region" description="Helical" evidence="1">
    <location>
        <begin position="12"/>
        <end position="37"/>
    </location>
</feature>
<dbReference type="InterPro" id="IPR027197">
    <property type="entry name" value="SLC43A3"/>
</dbReference>
<keyword evidence="1" id="KW-0812">Transmembrane</keyword>
<dbReference type="Proteomes" id="UP001164746">
    <property type="component" value="Chromosome 4"/>
</dbReference>
<sequence length="323" mass="35838">MLFSSNVHPWLIFPALLMIGVSGMIVLITDLQVANLFGARRLTVMSILVGSSQSGGLVILFMKLTRETDVTLQTSFMFIIGAKRKGDITDILPFIRTKLFLFMIIWLSLLSFKSLAFDLNIDVHLEKLGIVETEQYLSMFAMCMLLCLPLSFMIGILMDCHSNRVQQNHVQQMRNILNAICVNYIISLASSVTSLFPSFGLQTIAYILVAAEKVTLYATLFAFLTHVHFPAEHFGKLTGVAISVSGVTKIILLVLILISGCHPVSVWYHIRTGQIHNQTEYNENDKAVNMVMIDKGDSEEQATNMNAVATSGAEIGTKRKGDI</sequence>
<keyword evidence="3" id="KW-1185">Reference proteome</keyword>
<protein>
    <submittedName>
        <fullName evidence="2">S43A3-like protein</fullName>
    </submittedName>
</protein>
<reference evidence="2" key="1">
    <citation type="submission" date="2022-11" db="EMBL/GenBank/DDBJ databases">
        <title>Centuries of genome instability and evolution in soft-shell clam transmissible cancer (bioRxiv).</title>
        <authorList>
            <person name="Hart S.F.M."/>
            <person name="Yonemitsu M.A."/>
            <person name="Giersch R.M."/>
            <person name="Beal B.F."/>
            <person name="Arriagada G."/>
            <person name="Davis B.W."/>
            <person name="Ostrander E.A."/>
            <person name="Goff S.P."/>
            <person name="Metzger M.J."/>
        </authorList>
    </citation>
    <scope>NUCLEOTIDE SEQUENCE</scope>
    <source>
        <strain evidence="2">MELC-2E11</strain>
        <tissue evidence="2">Siphon/mantle</tissue>
    </source>
</reference>
<dbReference type="SUPFAM" id="SSF103473">
    <property type="entry name" value="MFS general substrate transporter"/>
    <property type="match status" value="1"/>
</dbReference>
<accession>A0ABY7E237</accession>
<evidence type="ECO:0000313" key="3">
    <source>
        <dbReference type="Proteomes" id="UP001164746"/>
    </source>
</evidence>
<gene>
    <name evidence="2" type="ORF">MAR_009579</name>
</gene>
<evidence type="ECO:0000256" key="1">
    <source>
        <dbReference type="SAM" id="Phobius"/>
    </source>
</evidence>
<keyword evidence="1" id="KW-1133">Transmembrane helix</keyword>
<evidence type="ECO:0000313" key="2">
    <source>
        <dbReference type="EMBL" id="WAR03021.1"/>
    </source>
</evidence>
<organism evidence="2 3">
    <name type="scientific">Mya arenaria</name>
    <name type="common">Soft-shell clam</name>
    <dbReference type="NCBI Taxonomy" id="6604"/>
    <lineage>
        <taxon>Eukaryota</taxon>
        <taxon>Metazoa</taxon>
        <taxon>Spiralia</taxon>
        <taxon>Lophotrochozoa</taxon>
        <taxon>Mollusca</taxon>
        <taxon>Bivalvia</taxon>
        <taxon>Autobranchia</taxon>
        <taxon>Heteroconchia</taxon>
        <taxon>Euheterodonta</taxon>
        <taxon>Imparidentia</taxon>
        <taxon>Neoheterodontei</taxon>
        <taxon>Myida</taxon>
        <taxon>Myoidea</taxon>
        <taxon>Myidae</taxon>
        <taxon>Mya</taxon>
    </lineage>
</organism>
<dbReference type="PANTHER" id="PTHR20765:SF1">
    <property type="entry name" value="EQUILIBRATIVE NUCLEOBASE TRANSPORTER 1"/>
    <property type="match status" value="1"/>
</dbReference>
<name>A0ABY7E237_MYAAR</name>